<dbReference type="SUPFAM" id="SSF53474">
    <property type="entry name" value="alpha/beta-Hydrolases"/>
    <property type="match status" value="1"/>
</dbReference>
<name>A0A7S2WFH1_9STRA</name>
<dbReference type="AlphaFoldDB" id="A0A7S2WFH1"/>
<dbReference type="InterPro" id="IPR000073">
    <property type="entry name" value="AB_hydrolase_1"/>
</dbReference>
<dbReference type="PANTHER" id="PTHR10794">
    <property type="entry name" value="ABHYDROLASE DOMAIN-CONTAINING PROTEIN"/>
    <property type="match status" value="1"/>
</dbReference>
<feature type="active site" description="Charge relay system" evidence="2">
    <location>
        <position position="379"/>
    </location>
</feature>
<comment type="similarity">
    <text evidence="1">Belongs to the AB hydrolase superfamily. AB hydrolase 4 family.</text>
</comment>
<organism evidence="4">
    <name type="scientific">Rhizochromulina marina</name>
    <dbReference type="NCBI Taxonomy" id="1034831"/>
    <lineage>
        <taxon>Eukaryota</taxon>
        <taxon>Sar</taxon>
        <taxon>Stramenopiles</taxon>
        <taxon>Ochrophyta</taxon>
        <taxon>Dictyochophyceae</taxon>
        <taxon>Rhizochromulinales</taxon>
        <taxon>Rhizochromulina</taxon>
    </lineage>
</organism>
<dbReference type="Pfam" id="PF12697">
    <property type="entry name" value="Abhydrolase_6"/>
    <property type="match status" value="1"/>
</dbReference>
<dbReference type="PIRSF" id="PIRSF005211">
    <property type="entry name" value="Ab_hydro_YheT"/>
    <property type="match status" value="1"/>
</dbReference>
<evidence type="ECO:0000256" key="2">
    <source>
        <dbReference type="PIRSR" id="PIRSR005211-1"/>
    </source>
</evidence>
<dbReference type="InterPro" id="IPR012020">
    <property type="entry name" value="ABHD4"/>
</dbReference>
<dbReference type="GO" id="GO:0047372">
    <property type="term" value="F:monoacylglycerol lipase activity"/>
    <property type="evidence" value="ECO:0007669"/>
    <property type="project" value="TreeGrafter"/>
</dbReference>
<proteinExistence type="inferred from homology"/>
<dbReference type="InterPro" id="IPR050960">
    <property type="entry name" value="AB_hydrolase_4_sf"/>
</dbReference>
<accession>A0A7S2WFH1</accession>
<reference evidence="4" key="1">
    <citation type="submission" date="2021-01" db="EMBL/GenBank/DDBJ databases">
        <authorList>
            <person name="Corre E."/>
            <person name="Pelletier E."/>
            <person name="Niang G."/>
            <person name="Scheremetjew M."/>
            <person name="Finn R."/>
            <person name="Kale V."/>
            <person name="Holt S."/>
            <person name="Cochrane G."/>
            <person name="Meng A."/>
            <person name="Brown T."/>
            <person name="Cohen L."/>
        </authorList>
    </citation>
    <scope>NUCLEOTIDE SEQUENCE</scope>
    <source>
        <strain evidence="4">CCMP1243</strain>
    </source>
</reference>
<dbReference type="Gene3D" id="3.40.50.1820">
    <property type="entry name" value="alpha/beta hydrolase"/>
    <property type="match status" value="1"/>
</dbReference>
<gene>
    <name evidence="4" type="ORF">RMAR1173_LOCUS9186</name>
</gene>
<evidence type="ECO:0000313" key="4">
    <source>
        <dbReference type="EMBL" id="CAD9684061.1"/>
    </source>
</evidence>
<dbReference type="PANTHER" id="PTHR10794:SF63">
    <property type="entry name" value="ALPHA_BETA HYDROLASE 1, ISOFORM A"/>
    <property type="match status" value="1"/>
</dbReference>
<protein>
    <recommendedName>
        <fullName evidence="3">AB hydrolase-1 domain-containing protein</fullName>
    </recommendedName>
</protein>
<evidence type="ECO:0000259" key="3">
    <source>
        <dbReference type="Pfam" id="PF12697"/>
    </source>
</evidence>
<dbReference type="EMBL" id="HBHJ01014038">
    <property type="protein sequence ID" value="CAD9684061.1"/>
    <property type="molecule type" value="Transcribed_RNA"/>
</dbReference>
<feature type="active site" description="Charge relay system" evidence="2">
    <location>
        <position position="202"/>
    </location>
</feature>
<feature type="domain" description="AB hydrolase-1" evidence="3">
    <location>
        <begin position="124"/>
        <end position="379"/>
    </location>
</feature>
<sequence length="417" mass="45624">MDAALHRMLTVPGLAALLSAGYASWYASFIAARVHVSHDCSCVAGDDRMRRILELSGCQDLVYYPTFWAPTAFLQLCLLFVKELCIFILPTPYTRDTVVLRDGQAMAVDWMMPAPGADPAKPVVVLLHGAFQSSHSAPMVSLSRECCAAGHPVAVMNRRGYELPLSLPKACMLGFDDDLDEVLVHSVAVRFPGRPVVIVGFSAGATFSTRYVATRSRRLAAASEASTGSNLTRQIPRILCGVAIDCGFDVSDEGAISRMATPVRQFIAVCIWFQYWFRHRHVFQSQSSMPGAAPQIASQEGKLVQVAAYRYVRQLSRSFSSHEDWCAERQPELGSISVPFIFINSMDDPVTVHGNIDSVRIDIEANPNLALLEFARGGHGCKTGFFGFKDIAPQVVARFIQAVQATEEGESEVASQL</sequence>
<dbReference type="GO" id="GO:0034338">
    <property type="term" value="F:short-chain carboxylesterase activity"/>
    <property type="evidence" value="ECO:0007669"/>
    <property type="project" value="TreeGrafter"/>
</dbReference>
<dbReference type="InterPro" id="IPR029058">
    <property type="entry name" value="AB_hydrolase_fold"/>
</dbReference>
<evidence type="ECO:0000256" key="1">
    <source>
        <dbReference type="ARBA" id="ARBA00010884"/>
    </source>
</evidence>
<feature type="active site" description="Charge relay system" evidence="2">
    <location>
        <position position="348"/>
    </location>
</feature>